<evidence type="ECO:0000256" key="1">
    <source>
        <dbReference type="SAM" id="MobiDB-lite"/>
    </source>
</evidence>
<evidence type="ECO:0000313" key="2">
    <source>
        <dbReference type="EMBL" id="AFD02877.1"/>
    </source>
</evidence>
<dbReference type="KEGG" id="vg:14005301"/>
<sequence length="461" mass="49782">MSQLNVDKVVSLTGGSGTAEFQLEASGHFNFDSGTLYVDSTNNRIGINDASPSYTLDISGTDGMKVPTGTTAQRPGAAVEGLFRYNSTDRTFEGYSYDQTAGQVQWGPIAGAAGSGTPDQSTDRYSANYTVGAILRSNGTDAYWSFDGENDTGWSTARIWTQGYVGGGYQSGSPWRNVNRTVHATDTSTNLGDILDRSGAYMSGSWHDTRHFFHSMENTYRGSSNYTNAMNMGTESGVTHQSQWNMTVNRASMGSHQDHVFAGGYSYLYGGGNSRTDVFNLKTEVMRTSGFPPNFDDSGDDPTWGGHGRLYGWVKRSGTGRGQFFKTESWVSWEQGPGGDGWKKILPTMLGHMYVGTGNNNQNGNQKCSDLTGNQVRGLNLGKMGDENFEMGMRKGYCLGNYNGSQNNNTFKVNYNSDSYNNLGGSSPPSGHGGMSSAHCSSSSSVSGQGNYDYGTNIPNY</sequence>
<dbReference type="GeneID" id="14005301"/>
<organism evidence="2 3">
    <name type="scientific">Synechococcus phage metaG-MbCM1</name>
    <dbReference type="NCBI Taxonomy" id="1079999"/>
    <lineage>
        <taxon>Viruses</taxon>
        <taxon>Duplodnaviria</taxon>
        <taxon>Heunggongvirae</taxon>
        <taxon>Uroviricota</taxon>
        <taxon>Caudoviricetes</taxon>
        <taxon>Pantevenvirales</taxon>
        <taxon>Kyanoviridae</taxon>
        <taxon>Galenevirus</taxon>
        <taxon>Galenevirus mbcm1</taxon>
    </lineage>
</organism>
<dbReference type="EMBL" id="JN371769">
    <property type="protein sequence ID" value="AFD02877.1"/>
    <property type="molecule type" value="Genomic_DNA"/>
</dbReference>
<proteinExistence type="predicted"/>
<feature type="compositionally biased region" description="Low complexity" evidence="1">
    <location>
        <begin position="424"/>
        <end position="450"/>
    </location>
</feature>
<name>H8ZN16_9CAUD</name>
<feature type="region of interest" description="Disordered" evidence="1">
    <location>
        <begin position="422"/>
        <end position="461"/>
    </location>
</feature>
<evidence type="ECO:0008006" key="4">
    <source>
        <dbReference type="Google" id="ProtNLM"/>
    </source>
</evidence>
<dbReference type="Proteomes" id="UP000007597">
    <property type="component" value="Segment"/>
</dbReference>
<reference evidence="2 3" key="1">
    <citation type="submission" date="2011-07" db="EMBL/GenBank/DDBJ databases">
        <title>Viral Tagging: a high-throughput approach to explore virus-host interactions.</title>
        <authorList>
            <person name="Deng L."/>
            <person name="Sullivan M.B."/>
            <person name="Poulos B."/>
            <person name="Ignacio Espinoza J.C."/>
        </authorList>
    </citation>
    <scope>NUCLEOTIDE SEQUENCE [LARGE SCALE GENOMIC DNA]</scope>
</reference>
<evidence type="ECO:0000313" key="3">
    <source>
        <dbReference type="Proteomes" id="UP000007597"/>
    </source>
</evidence>
<protein>
    <recommendedName>
        <fullName evidence="4">Sericin 1-like protein</fullName>
    </recommendedName>
</protein>
<dbReference type="RefSeq" id="YP_007001528.1">
    <property type="nucleotide sequence ID" value="NC_019443.1"/>
</dbReference>
<accession>H8ZN16</accession>
<dbReference type="OrthoDB" id="3699at10239"/>
<keyword evidence="3" id="KW-1185">Reference proteome</keyword>